<reference evidence="1 2" key="1">
    <citation type="submission" date="2020-05" db="EMBL/GenBank/DDBJ databases">
        <title>Draft genome sequence of Desulfovibrio sp. strain HN2T.</title>
        <authorList>
            <person name="Ueno A."/>
            <person name="Tamazawa S."/>
            <person name="Tamamura S."/>
            <person name="Murakami T."/>
            <person name="Kiyama T."/>
            <person name="Inomata H."/>
            <person name="Amano Y."/>
            <person name="Miyakawa K."/>
            <person name="Tamaki H."/>
            <person name="Naganuma T."/>
            <person name="Kaneko K."/>
        </authorList>
    </citation>
    <scope>NUCLEOTIDE SEQUENCE [LARGE SCALE GENOMIC DNA]</scope>
    <source>
        <strain evidence="1 2">HN2</strain>
    </source>
</reference>
<dbReference type="GO" id="GO:0003677">
    <property type="term" value="F:DNA binding"/>
    <property type="evidence" value="ECO:0007669"/>
    <property type="project" value="InterPro"/>
</dbReference>
<keyword evidence="2" id="KW-1185">Reference proteome</keyword>
<dbReference type="AlphaFoldDB" id="A0A7J0BEZ8"/>
<proteinExistence type="predicted"/>
<sequence length="103" mass="11310">MLNDLSRIVHHVVLNSHVPAKALAKEVGKSYSTLLREVNPYDTGAKLGVETLMEIMRQTGNVDPLIYMARQFGYDLVPAPGSAGFRRRENMETAPQEQAAVGA</sequence>
<gene>
    <name evidence="1" type="ORF">DSM101010T_04730</name>
</gene>
<evidence type="ECO:0000313" key="1">
    <source>
        <dbReference type="EMBL" id="GFM32108.1"/>
    </source>
</evidence>
<dbReference type="RefSeq" id="WP_243452037.1">
    <property type="nucleotide sequence ID" value="NZ_BLVO01000004.1"/>
</dbReference>
<organism evidence="1 2">
    <name type="scientific">Desulfovibrio subterraneus</name>
    <dbReference type="NCBI Taxonomy" id="2718620"/>
    <lineage>
        <taxon>Bacteria</taxon>
        <taxon>Pseudomonadati</taxon>
        <taxon>Thermodesulfobacteriota</taxon>
        <taxon>Desulfovibrionia</taxon>
        <taxon>Desulfovibrionales</taxon>
        <taxon>Desulfovibrionaceae</taxon>
        <taxon>Desulfovibrio</taxon>
    </lineage>
</organism>
<dbReference type="EMBL" id="BLVO01000004">
    <property type="protein sequence ID" value="GFM32108.1"/>
    <property type="molecule type" value="Genomic_DNA"/>
</dbReference>
<dbReference type="Proteomes" id="UP000503840">
    <property type="component" value="Unassembled WGS sequence"/>
</dbReference>
<evidence type="ECO:0008006" key="3">
    <source>
        <dbReference type="Google" id="ProtNLM"/>
    </source>
</evidence>
<name>A0A7J0BEZ8_9BACT</name>
<comment type="caution">
    <text evidence="1">The sequence shown here is derived from an EMBL/GenBank/DDBJ whole genome shotgun (WGS) entry which is preliminary data.</text>
</comment>
<evidence type="ECO:0000313" key="2">
    <source>
        <dbReference type="Proteomes" id="UP000503840"/>
    </source>
</evidence>
<dbReference type="Pfam" id="PF06892">
    <property type="entry name" value="Phage_CP76"/>
    <property type="match status" value="1"/>
</dbReference>
<dbReference type="InterPro" id="IPR009679">
    <property type="entry name" value="Phage_186_CII-like"/>
</dbReference>
<accession>A0A7J0BEZ8</accession>
<protein>
    <recommendedName>
        <fullName evidence="3">Amino acid-binding protein</fullName>
    </recommendedName>
</protein>